<dbReference type="InterPro" id="IPR024078">
    <property type="entry name" value="LmbE-like_dom_sf"/>
</dbReference>
<dbReference type="InterPro" id="IPR003737">
    <property type="entry name" value="GlcNAc_PI_deacetylase-related"/>
</dbReference>
<sequence length="273" mass="30418">MTDQKRRILCIGAHPDDCEEMIGGTAALWAAAGHEVLFVSATNGQTGHHVQGGAALAQRRIAEAAASAKVLGVQSRVLPIPNGELEPTLIYRRMFIRLIRESAPDLIVTHRPNDYHPDHRYTSQLVQDSTYLVMVPNNVPETPALRYDPVVAYSCDNFRKPTPFTPDVVISVDSVMDKKFDALHCHTSQMYEWLPWVNGRTDEVPADEAGRRAWLAQRRGGRNQKIADRFREQLLARYGPEAGAAVQYAEAFEGCEYGAGLDTQQIERFFGGL</sequence>
<dbReference type="PANTHER" id="PTHR12993">
    <property type="entry name" value="N-ACETYLGLUCOSAMINYL-PHOSPHATIDYLINOSITOL DE-N-ACETYLASE-RELATED"/>
    <property type="match status" value="1"/>
</dbReference>
<name>A0A0F9H3A3_9ZZZZ</name>
<organism evidence="1">
    <name type="scientific">marine sediment metagenome</name>
    <dbReference type="NCBI Taxonomy" id="412755"/>
    <lineage>
        <taxon>unclassified sequences</taxon>
        <taxon>metagenomes</taxon>
        <taxon>ecological metagenomes</taxon>
    </lineage>
</organism>
<dbReference type="Pfam" id="PF02585">
    <property type="entry name" value="PIG-L"/>
    <property type="match status" value="1"/>
</dbReference>
<gene>
    <name evidence="1" type="ORF">LCGC14_1753450</name>
</gene>
<proteinExistence type="predicted"/>
<reference evidence="1" key="1">
    <citation type="journal article" date="2015" name="Nature">
        <title>Complex archaea that bridge the gap between prokaryotes and eukaryotes.</title>
        <authorList>
            <person name="Spang A."/>
            <person name="Saw J.H."/>
            <person name="Jorgensen S.L."/>
            <person name="Zaremba-Niedzwiedzka K."/>
            <person name="Martijn J."/>
            <person name="Lind A.E."/>
            <person name="van Eijk R."/>
            <person name="Schleper C."/>
            <person name="Guy L."/>
            <person name="Ettema T.J."/>
        </authorList>
    </citation>
    <scope>NUCLEOTIDE SEQUENCE</scope>
</reference>
<dbReference type="AlphaFoldDB" id="A0A0F9H3A3"/>
<protein>
    <recommendedName>
        <fullName evidence="2">GlcNAc-PI de-N-acetylase</fullName>
    </recommendedName>
</protein>
<dbReference type="GO" id="GO:0016811">
    <property type="term" value="F:hydrolase activity, acting on carbon-nitrogen (but not peptide) bonds, in linear amides"/>
    <property type="evidence" value="ECO:0007669"/>
    <property type="project" value="TreeGrafter"/>
</dbReference>
<dbReference type="Gene3D" id="3.40.50.10320">
    <property type="entry name" value="LmbE-like"/>
    <property type="match status" value="1"/>
</dbReference>
<accession>A0A0F9H3A3</accession>
<dbReference type="PANTHER" id="PTHR12993:SF28">
    <property type="entry name" value="LMBE FAMILY PROTEIN"/>
    <property type="match status" value="1"/>
</dbReference>
<comment type="caution">
    <text evidence="1">The sequence shown here is derived from an EMBL/GenBank/DDBJ whole genome shotgun (WGS) entry which is preliminary data.</text>
</comment>
<evidence type="ECO:0008006" key="2">
    <source>
        <dbReference type="Google" id="ProtNLM"/>
    </source>
</evidence>
<evidence type="ECO:0000313" key="1">
    <source>
        <dbReference type="EMBL" id="KKM05505.1"/>
    </source>
</evidence>
<dbReference type="EMBL" id="LAZR01016205">
    <property type="protein sequence ID" value="KKM05505.1"/>
    <property type="molecule type" value="Genomic_DNA"/>
</dbReference>
<dbReference type="SUPFAM" id="SSF102588">
    <property type="entry name" value="LmbE-like"/>
    <property type="match status" value="1"/>
</dbReference>